<dbReference type="InterPro" id="IPR027417">
    <property type="entry name" value="P-loop_NTPase"/>
</dbReference>
<comment type="caution">
    <text evidence="1">The sequence shown here is derived from an EMBL/GenBank/DDBJ whole genome shotgun (WGS) entry which is preliminary data.</text>
</comment>
<keyword evidence="2" id="KW-1185">Reference proteome</keyword>
<protein>
    <submittedName>
        <fullName evidence="1">Uncharacterized protein</fullName>
    </submittedName>
</protein>
<sequence>MSLIIPTTIHHSYIFTPPPLHKSRDALLAHLCNEAQTSHKTTAIFAYNGAERDRLILLLSALNITGTIVPTDGIVALEPLTKVDRVIIQSTNWRTSNIDVYTQRVGNVGRGSVGEAVSFATPHDVLNFWLLQETTKRRYGVPEIVARDGVDKDVLGEWEGRVEEVKGESPELTDMQYMSFGLRLRR</sequence>
<name>A0AA40C6W7_9PEZI</name>
<dbReference type="Proteomes" id="UP001175000">
    <property type="component" value="Unassembled WGS sequence"/>
</dbReference>
<dbReference type="SUPFAM" id="SSF52540">
    <property type="entry name" value="P-loop containing nucleoside triphosphate hydrolases"/>
    <property type="match status" value="1"/>
</dbReference>
<gene>
    <name evidence="1" type="ORF">B0T14DRAFT_552646</name>
</gene>
<reference evidence="1" key="1">
    <citation type="submission" date="2023-06" db="EMBL/GenBank/DDBJ databases">
        <title>Genome-scale phylogeny and comparative genomics of the fungal order Sordariales.</title>
        <authorList>
            <consortium name="Lawrence Berkeley National Laboratory"/>
            <person name="Hensen N."/>
            <person name="Bonometti L."/>
            <person name="Westerberg I."/>
            <person name="Brannstrom I.O."/>
            <person name="Guillou S."/>
            <person name="Cros-Aarteil S."/>
            <person name="Calhoun S."/>
            <person name="Haridas S."/>
            <person name="Kuo A."/>
            <person name="Mondo S."/>
            <person name="Pangilinan J."/>
            <person name="Riley R."/>
            <person name="Labutti K."/>
            <person name="Andreopoulos B."/>
            <person name="Lipzen A."/>
            <person name="Chen C."/>
            <person name="Yanf M."/>
            <person name="Daum C."/>
            <person name="Ng V."/>
            <person name="Clum A."/>
            <person name="Steindorff A."/>
            <person name="Ohm R."/>
            <person name="Martin F."/>
            <person name="Silar P."/>
            <person name="Natvig D."/>
            <person name="Lalanne C."/>
            <person name="Gautier V."/>
            <person name="Ament-Velasquez S.L."/>
            <person name="Kruys A."/>
            <person name="Hutchinson M.I."/>
            <person name="Powell A.J."/>
            <person name="Barry K."/>
            <person name="Miller A.N."/>
            <person name="Grigoriev I.V."/>
            <person name="Debuchy R."/>
            <person name="Gladieux P."/>
            <person name="Thoren M.H."/>
            <person name="Johannesson H."/>
        </authorList>
    </citation>
    <scope>NUCLEOTIDE SEQUENCE</scope>
    <source>
        <strain evidence="1">CBS 606.72</strain>
    </source>
</reference>
<evidence type="ECO:0000313" key="2">
    <source>
        <dbReference type="Proteomes" id="UP001175000"/>
    </source>
</evidence>
<proteinExistence type="predicted"/>
<accession>A0AA40C6W7</accession>
<dbReference type="EMBL" id="JAULSU010000002">
    <property type="protein sequence ID" value="KAK0627786.1"/>
    <property type="molecule type" value="Genomic_DNA"/>
</dbReference>
<organism evidence="1 2">
    <name type="scientific">Immersiella caudata</name>
    <dbReference type="NCBI Taxonomy" id="314043"/>
    <lineage>
        <taxon>Eukaryota</taxon>
        <taxon>Fungi</taxon>
        <taxon>Dikarya</taxon>
        <taxon>Ascomycota</taxon>
        <taxon>Pezizomycotina</taxon>
        <taxon>Sordariomycetes</taxon>
        <taxon>Sordariomycetidae</taxon>
        <taxon>Sordariales</taxon>
        <taxon>Lasiosphaeriaceae</taxon>
        <taxon>Immersiella</taxon>
    </lineage>
</organism>
<dbReference type="AlphaFoldDB" id="A0AA40C6W7"/>
<evidence type="ECO:0000313" key="1">
    <source>
        <dbReference type="EMBL" id="KAK0627786.1"/>
    </source>
</evidence>